<feature type="non-terminal residue" evidence="2">
    <location>
        <position position="172"/>
    </location>
</feature>
<reference evidence="2 3" key="1">
    <citation type="submission" date="2016-07" db="EMBL/GenBank/DDBJ databases">
        <title>Pervasive Adenine N6-methylation of Active Genes in Fungi.</title>
        <authorList>
            <consortium name="DOE Joint Genome Institute"/>
            <person name="Mondo S.J."/>
            <person name="Dannebaum R.O."/>
            <person name="Kuo R.C."/>
            <person name="Labutti K."/>
            <person name="Haridas S."/>
            <person name="Kuo A."/>
            <person name="Salamov A."/>
            <person name="Ahrendt S.R."/>
            <person name="Lipzen A."/>
            <person name="Sullivan W."/>
            <person name="Andreopoulos W.B."/>
            <person name="Clum A."/>
            <person name="Lindquist E."/>
            <person name="Daum C."/>
            <person name="Ramamoorthy G.K."/>
            <person name="Gryganskyi A."/>
            <person name="Culley D."/>
            <person name="Magnuson J.K."/>
            <person name="James T.Y."/>
            <person name="O'Malley M.A."/>
            <person name="Stajich J.E."/>
            <person name="Spatafora J.W."/>
            <person name="Visel A."/>
            <person name="Grigoriev I.V."/>
        </authorList>
    </citation>
    <scope>NUCLEOTIDE SEQUENCE [LARGE SCALE GENOMIC DNA]</scope>
    <source>
        <strain evidence="2 3">PL171</strain>
    </source>
</reference>
<feature type="region of interest" description="Disordered" evidence="1">
    <location>
        <begin position="42"/>
        <end position="75"/>
    </location>
</feature>
<organism evidence="2 3">
    <name type="scientific">Catenaria anguillulae PL171</name>
    <dbReference type="NCBI Taxonomy" id="765915"/>
    <lineage>
        <taxon>Eukaryota</taxon>
        <taxon>Fungi</taxon>
        <taxon>Fungi incertae sedis</taxon>
        <taxon>Blastocladiomycota</taxon>
        <taxon>Blastocladiomycetes</taxon>
        <taxon>Blastocladiales</taxon>
        <taxon>Catenariaceae</taxon>
        <taxon>Catenaria</taxon>
    </lineage>
</organism>
<comment type="caution">
    <text evidence="2">The sequence shown here is derived from an EMBL/GenBank/DDBJ whole genome shotgun (WGS) entry which is preliminary data.</text>
</comment>
<gene>
    <name evidence="2" type="ORF">BCR44DRAFT_1427174</name>
</gene>
<dbReference type="Gene3D" id="3.80.10.10">
    <property type="entry name" value="Ribonuclease Inhibitor"/>
    <property type="match status" value="1"/>
</dbReference>
<dbReference type="InterPro" id="IPR032675">
    <property type="entry name" value="LRR_dom_sf"/>
</dbReference>
<dbReference type="SUPFAM" id="SSF52047">
    <property type="entry name" value="RNI-like"/>
    <property type="match status" value="1"/>
</dbReference>
<name>A0A1Y2HWZ5_9FUNG</name>
<evidence type="ECO:0008006" key="4">
    <source>
        <dbReference type="Google" id="ProtNLM"/>
    </source>
</evidence>
<dbReference type="EMBL" id="MCFL01000006">
    <property type="protein sequence ID" value="ORZ39090.1"/>
    <property type="molecule type" value="Genomic_DNA"/>
</dbReference>
<evidence type="ECO:0000313" key="2">
    <source>
        <dbReference type="EMBL" id="ORZ39090.1"/>
    </source>
</evidence>
<evidence type="ECO:0000256" key="1">
    <source>
        <dbReference type="SAM" id="MobiDB-lite"/>
    </source>
</evidence>
<protein>
    <recommendedName>
        <fullName evidence="4">F-box domain-containing protein</fullName>
    </recommendedName>
</protein>
<feature type="compositionally biased region" description="Basic residues" evidence="1">
    <location>
        <begin position="48"/>
        <end position="73"/>
    </location>
</feature>
<accession>A0A1Y2HWZ5</accession>
<dbReference type="Proteomes" id="UP000193411">
    <property type="component" value="Unassembled WGS sequence"/>
</dbReference>
<keyword evidence="3" id="KW-1185">Reference proteome</keyword>
<proteinExistence type="predicted"/>
<dbReference type="AlphaFoldDB" id="A0A1Y2HWZ5"/>
<sequence>MSTHALCTLSWPHWAPSQRQPCLKPSRTCACRASTLPSTTLYSPPFSHPHRPKNSPHTLHHHPTIRTRSHPTRTRAQSTTLASLNLSSNPDTLTDATLASILAPSLAAMVSLTSLSLANCIQLSSRGLEALTPYTPWIKHLDISACPLMAANLGVLARALDAVKTSIESLNL</sequence>
<evidence type="ECO:0000313" key="3">
    <source>
        <dbReference type="Proteomes" id="UP000193411"/>
    </source>
</evidence>